<feature type="region of interest" description="Disordered" evidence="1">
    <location>
        <begin position="1"/>
        <end position="39"/>
    </location>
</feature>
<evidence type="ECO:0000313" key="2">
    <source>
        <dbReference type="EMBL" id="KDN67283.1"/>
    </source>
</evidence>
<feature type="compositionally biased region" description="Polar residues" evidence="1">
    <location>
        <begin position="461"/>
        <end position="470"/>
    </location>
</feature>
<reference evidence="3" key="1">
    <citation type="journal article" date="2014" name="Genome Announc.">
        <title>Draft genome sequence of Colletotrichum sublineola, a destructive pathogen of cultivated sorghum.</title>
        <authorList>
            <person name="Baroncelli R."/>
            <person name="Sanz-Martin J.M."/>
            <person name="Rech G.E."/>
            <person name="Sukno S.A."/>
            <person name="Thon M.R."/>
        </authorList>
    </citation>
    <scope>NUCLEOTIDE SEQUENCE [LARGE SCALE GENOMIC DNA]</scope>
    <source>
        <strain evidence="3">TX430BB</strain>
    </source>
</reference>
<dbReference type="OrthoDB" id="202545at2759"/>
<dbReference type="SUPFAM" id="SSF53474">
    <property type="entry name" value="alpha/beta-Hydrolases"/>
    <property type="match status" value="1"/>
</dbReference>
<evidence type="ECO:0008006" key="4">
    <source>
        <dbReference type="Google" id="ProtNLM"/>
    </source>
</evidence>
<feature type="compositionally biased region" description="Polar residues" evidence="1">
    <location>
        <begin position="1"/>
        <end position="17"/>
    </location>
</feature>
<name>A0A066XDN7_COLSU</name>
<dbReference type="OMA" id="PPWQLLW"/>
<gene>
    <name evidence="2" type="ORF">CSUB01_01483</name>
</gene>
<dbReference type="Proteomes" id="UP000027238">
    <property type="component" value="Unassembled WGS sequence"/>
</dbReference>
<dbReference type="PANTHER" id="PTHR42044:SF2">
    <property type="entry name" value="DUF676 DOMAIN-CONTAINING PROTEIN"/>
    <property type="match status" value="1"/>
</dbReference>
<sequence length="518" mass="58338">MSTSNTSTGPVTVLQSAEKQRDRMTTELQVTDSHVPGPENTTTVQATLPEYHISPPWQLLWDDLWLFVRYFLLVPFIADPLWYPRRDGTQYPSLSQAWVPSGINWDIIQRAVTASQSWYQKLVDPFFPSGEMDELYPSVGNLISLSAHGILIVAQLSFLVSIPFVANLPFNVLLPYLLGFIALNYVVCMPLNAGTTNGMLTSQHQRWEEARHWDSLRNENYREKWFFLNGISVGSHWLQGNLNRLSRTFHRPIVGVHNPTAGIVFDLIQCLLERCFYFGTSDARASYALVAAALSPTENNEKVVLVLHSQGGLHGSLIVDWLLSNYPRDTLKKVEIYTFGNAANHFNNPRISGTGEEGTFGHIEHYGNSGDFVAAWGVNHFKSLVAKAALNRDLERKARSFDLAYVLGRDERQNNFSGLLFKNGVNGHLLNQHYLDRILPLNDSLTSVEEESKGKPMPGTFMSSRMQSDPGSRELDNEGAKVYEESRLWQYINGRSPLPKVKALPANFRGKVNGEHSQ</sequence>
<proteinExistence type="predicted"/>
<dbReference type="STRING" id="1173701.A0A066XDN7"/>
<evidence type="ECO:0000313" key="3">
    <source>
        <dbReference type="Proteomes" id="UP000027238"/>
    </source>
</evidence>
<dbReference type="EMBL" id="JMSE01000826">
    <property type="protein sequence ID" value="KDN67283.1"/>
    <property type="molecule type" value="Genomic_DNA"/>
</dbReference>
<comment type="caution">
    <text evidence="2">The sequence shown here is derived from an EMBL/GenBank/DDBJ whole genome shotgun (WGS) entry which is preliminary data.</text>
</comment>
<dbReference type="PANTHER" id="PTHR42044">
    <property type="entry name" value="DUF676 DOMAIN-CONTAINING PROTEIN-RELATED"/>
    <property type="match status" value="1"/>
</dbReference>
<dbReference type="AlphaFoldDB" id="A0A066XDN7"/>
<evidence type="ECO:0000256" key="1">
    <source>
        <dbReference type="SAM" id="MobiDB-lite"/>
    </source>
</evidence>
<dbReference type="eggNOG" id="ENOG502RYMG">
    <property type="taxonomic scope" value="Eukaryota"/>
</dbReference>
<protein>
    <recommendedName>
        <fullName evidence="4">DUF676 domain-containing protein</fullName>
    </recommendedName>
</protein>
<dbReference type="HOGENOM" id="CLU_023866_2_0_1"/>
<organism evidence="2 3">
    <name type="scientific">Colletotrichum sublineola</name>
    <name type="common">Sorghum anthracnose fungus</name>
    <dbReference type="NCBI Taxonomy" id="1173701"/>
    <lineage>
        <taxon>Eukaryota</taxon>
        <taxon>Fungi</taxon>
        <taxon>Dikarya</taxon>
        <taxon>Ascomycota</taxon>
        <taxon>Pezizomycotina</taxon>
        <taxon>Sordariomycetes</taxon>
        <taxon>Hypocreomycetidae</taxon>
        <taxon>Glomerellales</taxon>
        <taxon>Glomerellaceae</taxon>
        <taxon>Colletotrichum</taxon>
        <taxon>Colletotrichum graminicola species complex</taxon>
    </lineage>
</organism>
<keyword evidence="3" id="KW-1185">Reference proteome</keyword>
<accession>A0A066XDN7</accession>
<dbReference type="InterPro" id="IPR029058">
    <property type="entry name" value="AB_hydrolase_fold"/>
</dbReference>
<feature type="region of interest" description="Disordered" evidence="1">
    <location>
        <begin position="447"/>
        <end position="479"/>
    </location>
</feature>